<reference evidence="2" key="1">
    <citation type="submission" date="2018-05" db="EMBL/GenBank/DDBJ databases">
        <title>Leptospira yasudae sp. nov. and Leptospira stimsonii sp. nov., two pathogenic species of the genus Leptospira isolated from environmental sources.</title>
        <authorList>
            <person name="Casanovas-Massana A."/>
            <person name="Hamond C."/>
            <person name="Santos L.A."/>
            <person name="Hacker K.P."/>
            <person name="Balassiano I."/>
            <person name="Medeiros M.A."/>
            <person name="Reis M.G."/>
            <person name="Ko A.I."/>
            <person name="Wunder E.A."/>
        </authorList>
    </citation>
    <scope>NUCLEOTIDE SEQUENCE [LARGE SCALE GENOMIC DNA]</scope>
    <source>
        <strain evidence="2">Yale</strain>
    </source>
</reference>
<proteinExistence type="predicted"/>
<dbReference type="AlphaFoldDB" id="A0A396ZAJ0"/>
<name>A0A396ZAJ0_9LEPT</name>
<gene>
    <name evidence="1" type="ORF">DLM75_03660</name>
</gene>
<accession>A0A396ZAJ0</accession>
<comment type="caution">
    <text evidence="1">The sequence shown here is derived from an EMBL/GenBank/DDBJ whole genome shotgun (WGS) entry which is preliminary data.</text>
</comment>
<sequence length="92" mass="10562">MANEILEHYPVNCKKLTGFIKGVFPVKEGFIHLRTFAYLTPRFCKESLIFGFFLAGFSEKHDLQVDEKSFQALKAGFQSFSVSEPRLNPTRD</sequence>
<dbReference type="Proteomes" id="UP000265798">
    <property type="component" value="Unassembled WGS sequence"/>
</dbReference>
<dbReference type="EMBL" id="QHCT01000001">
    <property type="protein sequence ID" value="RHX92311.1"/>
    <property type="molecule type" value="Genomic_DNA"/>
</dbReference>
<protein>
    <submittedName>
        <fullName evidence="1">Uncharacterized protein</fullName>
    </submittedName>
</protein>
<evidence type="ECO:0000313" key="1">
    <source>
        <dbReference type="EMBL" id="RHX92311.1"/>
    </source>
</evidence>
<organism evidence="1 2">
    <name type="scientific">Leptospira stimsonii</name>
    <dbReference type="NCBI Taxonomy" id="2202203"/>
    <lineage>
        <taxon>Bacteria</taxon>
        <taxon>Pseudomonadati</taxon>
        <taxon>Spirochaetota</taxon>
        <taxon>Spirochaetia</taxon>
        <taxon>Leptospirales</taxon>
        <taxon>Leptospiraceae</taxon>
        <taxon>Leptospira</taxon>
    </lineage>
</organism>
<evidence type="ECO:0000313" key="2">
    <source>
        <dbReference type="Proteomes" id="UP000265798"/>
    </source>
</evidence>